<reference evidence="9 10" key="1">
    <citation type="submission" date="2016-11" db="EMBL/GenBank/DDBJ databases">
        <title>Comparative genomics of Bartonella apis.</title>
        <authorList>
            <person name="Engel P."/>
        </authorList>
    </citation>
    <scope>NUCLEOTIDE SEQUENCE [LARGE SCALE GENOMIC DNA]</scope>
    <source>
        <strain evidence="9 10">BBC0178</strain>
    </source>
</reference>
<keyword evidence="6 7" id="KW-0472">Membrane</keyword>
<evidence type="ECO:0000256" key="5">
    <source>
        <dbReference type="ARBA" id="ARBA00022989"/>
    </source>
</evidence>
<evidence type="ECO:0000256" key="3">
    <source>
        <dbReference type="ARBA" id="ARBA00022475"/>
    </source>
</evidence>
<keyword evidence="5 7" id="KW-1133">Transmembrane helix</keyword>
<evidence type="ECO:0000256" key="7">
    <source>
        <dbReference type="RuleBase" id="RU363032"/>
    </source>
</evidence>
<feature type="transmembrane region" description="Helical" evidence="7">
    <location>
        <begin position="104"/>
        <end position="123"/>
    </location>
</feature>
<organism evidence="9 10">
    <name type="scientific">Bartonella apihabitans</name>
    <dbReference type="NCBI Taxonomy" id="2750929"/>
    <lineage>
        <taxon>Bacteria</taxon>
        <taxon>Pseudomonadati</taxon>
        <taxon>Pseudomonadota</taxon>
        <taxon>Alphaproteobacteria</taxon>
        <taxon>Hyphomicrobiales</taxon>
        <taxon>Bartonellaceae</taxon>
        <taxon>Bartonella</taxon>
    </lineage>
</organism>
<dbReference type="AlphaFoldDB" id="A0A1U9MC50"/>
<feature type="transmembrane region" description="Helical" evidence="7">
    <location>
        <begin position="12"/>
        <end position="30"/>
    </location>
</feature>
<dbReference type="SUPFAM" id="SSF161098">
    <property type="entry name" value="MetI-like"/>
    <property type="match status" value="1"/>
</dbReference>
<comment type="subcellular location">
    <subcellularLocation>
        <location evidence="1 7">Cell membrane</location>
        <topology evidence="1 7">Multi-pass membrane protein</topology>
    </subcellularLocation>
</comment>
<proteinExistence type="inferred from homology"/>
<feature type="transmembrane region" description="Helical" evidence="7">
    <location>
        <begin position="176"/>
        <end position="196"/>
    </location>
</feature>
<dbReference type="EMBL" id="CP015820">
    <property type="protein sequence ID" value="AQT43021.1"/>
    <property type="molecule type" value="Genomic_DNA"/>
</dbReference>
<dbReference type="CDD" id="cd06261">
    <property type="entry name" value="TM_PBP2"/>
    <property type="match status" value="1"/>
</dbReference>
<gene>
    <name evidence="9" type="ORF">BBC0178_015620</name>
</gene>
<dbReference type="GO" id="GO:0055085">
    <property type="term" value="P:transmembrane transport"/>
    <property type="evidence" value="ECO:0007669"/>
    <property type="project" value="InterPro"/>
</dbReference>
<feature type="transmembrane region" description="Helical" evidence="7">
    <location>
        <begin position="276"/>
        <end position="299"/>
    </location>
</feature>
<keyword evidence="3" id="KW-1003">Cell membrane</keyword>
<protein>
    <submittedName>
        <fullName evidence="9">Peptide/nickel transport system permease protein</fullName>
    </submittedName>
</protein>
<evidence type="ECO:0000313" key="9">
    <source>
        <dbReference type="EMBL" id="AQT43021.1"/>
    </source>
</evidence>
<accession>A0A1U9MC50</accession>
<keyword evidence="10" id="KW-1185">Reference proteome</keyword>
<evidence type="ECO:0000256" key="2">
    <source>
        <dbReference type="ARBA" id="ARBA00022448"/>
    </source>
</evidence>
<dbReference type="KEGG" id="bapa:BBC0178_015620"/>
<evidence type="ECO:0000259" key="8">
    <source>
        <dbReference type="PROSITE" id="PS50928"/>
    </source>
</evidence>
<keyword evidence="2 7" id="KW-0813">Transport</keyword>
<dbReference type="PANTHER" id="PTHR43163:SF6">
    <property type="entry name" value="DIPEPTIDE TRANSPORT SYSTEM PERMEASE PROTEIN DPPB-RELATED"/>
    <property type="match status" value="1"/>
</dbReference>
<evidence type="ECO:0000256" key="6">
    <source>
        <dbReference type="ARBA" id="ARBA00023136"/>
    </source>
</evidence>
<comment type="similarity">
    <text evidence="7">Belongs to the binding-protein-dependent transport system permease family.</text>
</comment>
<dbReference type="RefSeq" id="WP_078039732.1">
    <property type="nucleotide sequence ID" value="NZ_CAXTKO020000001.1"/>
</dbReference>
<dbReference type="InterPro" id="IPR000515">
    <property type="entry name" value="MetI-like"/>
</dbReference>
<sequence>MLKIGFYRLLQAIVVLWAAFTATFILLQILPGDAILIKFLNPEYGLNASEIANLRTNYGIDEPKIIQYFKTIGNFLTGDLGFSVQAGVPVSDLIKTNLPATLKLAGLGFLVALILAFLIALLFSFSPFQGLRNLFFALPGLFLAIPLFWLGIVFVQIFSFYLGWISVIVPGPIEAMILPVVALAIPISAPLAQILMRSLDEIELSPFIMVLKSKGASHFRILVCHCLRNSALPVLTIAGLLFGELISGAVVTETVFGLNGIGKITEQAVRSQDVSVLQAIVVVSSAAFVFINLVIDLFFPLIDPRLRQRTGGDR</sequence>
<name>A0A1U9MC50_9HYPH</name>
<dbReference type="GO" id="GO:0005886">
    <property type="term" value="C:plasma membrane"/>
    <property type="evidence" value="ECO:0007669"/>
    <property type="project" value="UniProtKB-SubCell"/>
</dbReference>
<dbReference type="OrthoDB" id="9805855at2"/>
<dbReference type="Proteomes" id="UP000189660">
    <property type="component" value="Chromosome"/>
</dbReference>
<feature type="domain" description="ABC transmembrane type-1" evidence="8">
    <location>
        <begin position="98"/>
        <end position="299"/>
    </location>
</feature>
<keyword evidence="4 7" id="KW-0812">Transmembrane</keyword>
<feature type="transmembrane region" description="Helical" evidence="7">
    <location>
        <begin position="135"/>
        <end position="164"/>
    </location>
</feature>
<feature type="transmembrane region" description="Helical" evidence="7">
    <location>
        <begin position="217"/>
        <end position="242"/>
    </location>
</feature>
<dbReference type="InterPro" id="IPR035906">
    <property type="entry name" value="MetI-like_sf"/>
</dbReference>
<dbReference type="PANTHER" id="PTHR43163">
    <property type="entry name" value="DIPEPTIDE TRANSPORT SYSTEM PERMEASE PROTEIN DPPB-RELATED"/>
    <property type="match status" value="1"/>
</dbReference>
<dbReference type="PROSITE" id="PS50928">
    <property type="entry name" value="ABC_TM1"/>
    <property type="match status" value="1"/>
</dbReference>
<evidence type="ECO:0000256" key="4">
    <source>
        <dbReference type="ARBA" id="ARBA00022692"/>
    </source>
</evidence>
<dbReference type="Pfam" id="PF00528">
    <property type="entry name" value="BPD_transp_1"/>
    <property type="match status" value="1"/>
</dbReference>
<evidence type="ECO:0000256" key="1">
    <source>
        <dbReference type="ARBA" id="ARBA00004651"/>
    </source>
</evidence>
<dbReference type="Gene3D" id="1.10.3720.10">
    <property type="entry name" value="MetI-like"/>
    <property type="match status" value="1"/>
</dbReference>
<evidence type="ECO:0000313" key="10">
    <source>
        <dbReference type="Proteomes" id="UP000189660"/>
    </source>
</evidence>